<dbReference type="EMBL" id="FUKM01000058">
    <property type="protein sequence ID" value="SJN14845.1"/>
    <property type="molecule type" value="Genomic_DNA"/>
</dbReference>
<dbReference type="Gene3D" id="1.10.10.10">
    <property type="entry name" value="Winged helix-like DNA-binding domain superfamily/Winged helix DNA-binding domain"/>
    <property type="match status" value="1"/>
</dbReference>
<proteinExistence type="predicted"/>
<sequence length="112" mass="11726">MNTAFQPSGNEVKQAAFSDHRRSGKLSVSRSLVLSSLAGGPRTRNELAARTGLPLASICGRCRELLDLGYIDVVGLTADTPARQMLALSDSGRALVLQAVESLKGKEGASDA</sequence>
<dbReference type="AlphaFoldDB" id="A0A1R4I4V3"/>
<accession>A0A1R4I4V3</accession>
<protein>
    <recommendedName>
        <fullName evidence="4">Winged helix-turn-helix transcriptional regulator</fullName>
    </recommendedName>
</protein>
<dbReference type="InterPro" id="IPR036390">
    <property type="entry name" value="WH_DNA-bd_sf"/>
</dbReference>
<organism evidence="2 3">
    <name type="scientific">Halomonas citrativorans</name>
    <dbReference type="NCBI Taxonomy" id="2742612"/>
    <lineage>
        <taxon>Bacteria</taxon>
        <taxon>Pseudomonadati</taxon>
        <taxon>Pseudomonadota</taxon>
        <taxon>Gammaproteobacteria</taxon>
        <taxon>Oceanospirillales</taxon>
        <taxon>Halomonadaceae</taxon>
        <taxon>Halomonas</taxon>
    </lineage>
</organism>
<reference evidence="2 3" key="1">
    <citation type="submission" date="2017-02" db="EMBL/GenBank/DDBJ databases">
        <authorList>
            <person name="Dridi B."/>
        </authorList>
    </citation>
    <scope>NUCLEOTIDE SEQUENCE [LARGE SCALE GENOMIC DNA]</scope>
    <source>
        <strain evidence="2 3">JB380</strain>
    </source>
</reference>
<dbReference type="OrthoDB" id="6169353at2"/>
<evidence type="ECO:0000313" key="2">
    <source>
        <dbReference type="EMBL" id="SJN14845.1"/>
    </source>
</evidence>
<gene>
    <name evidence="2" type="ORF">CZ787_17185</name>
</gene>
<evidence type="ECO:0008006" key="4">
    <source>
        <dbReference type="Google" id="ProtNLM"/>
    </source>
</evidence>
<comment type="caution">
    <text evidence="2">The sequence shown here is derived from an EMBL/GenBank/DDBJ whole genome shotgun (WGS) entry which is preliminary data.</text>
</comment>
<name>A0A1R4I4V3_9GAMM</name>
<feature type="compositionally biased region" description="Polar residues" evidence="1">
    <location>
        <begin position="1"/>
        <end position="11"/>
    </location>
</feature>
<dbReference type="Proteomes" id="UP000196331">
    <property type="component" value="Unassembled WGS sequence"/>
</dbReference>
<feature type="region of interest" description="Disordered" evidence="1">
    <location>
        <begin position="1"/>
        <end position="28"/>
    </location>
</feature>
<dbReference type="RefSeq" id="WP_087111320.1">
    <property type="nucleotide sequence ID" value="NZ_FUKM01000058.1"/>
</dbReference>
<evidence type="ECO:0000313" key="3">
    <source>
        <dbReference type="Proteomes" id="UP000196331"/>
    </source>
</evidence>
<evidence type="ECO:0000256" key="1">
    <source>
        <dbReference type="SAM" id="MobiDB-lite"/>
    </source>
</evidence>
<dbReference type="InterPro" id="IPR036388">
    <property type="entry name" value="WH-like_DNA-bd_sf"/>
</dbReference>
<dbReference type="SUPFAM" id="SSF46785">
    <property type="entry name" value="Winged helix' DNA-binding domain"/>
    <property type="match status" value="1"/>
</dbReference>